<dbReference type="GeneTree" id="ENSGT00950000183094"/>
<evidence type="ECO:0000256" key="2">
    <source>
        <dbReference type="ARBA" id="ARBA00023242"/>
    </source>
</evidence>
<protein>
    <submittedName>
        <fullName evidence="7">Regulation of nuclear pre-mRNA domain containing 1B</fullName>
    </submittedName>
</protein>
<dbReference type="Bgee" id="ENSLOCG00000001144">
    <property type="expression patterns" value="Expressed in ovary and 13 other cell types or tissues"/>
</dbReference>
<dbReference type="eggNOG" id="KOG2669">
    <property type="taxonomic scope" value="Eukaryota"/>
</dbReference>
<feature type="region of interest" description="Disordered" evidence="5">
    <location>
        <begin position="133"/>
        <end position="183"/>
    </location>
</feature>
<dbReference type="PANTHER" id="PTHR12460:SF3">
    <property type="entry name" value="REGULATION OF NUCLEAR PRE-MRNA DOMAIN-CONTAINING PROTEIN 1B"/>
    <property type="match status" value="1"/>
</dbReference>
<reference evidence="7" key="2">
    <citation type="submission" date="2025-08" db="UniProtKB">
        <authorList>
            <consortium name="Ensembl"/>
        </authorList>
    </citation>
    <scope>IDENTIFICATION</scope>
</reference>
<evidence type="ECO:0000313" key="8">
    <source>
        <dbReference type="Proteomes" id="UP000018468"/>
    </source>
</evidence>
<organism evidence="7 8">
    <name type="scientific">Lepisosteus oculatus</name>
    <name type="common">Spotted gar</name>
    <dbReference type="NCBI Taxonomy" id="7918"/>
    <lineage>
        <taxon>Eukaryota</taxon>
        <taxon>Metazoa</taxon>
        <taxon>Chordata</taxon>
        <taxon>Craniata</taxon>
        <taxon>Vertebrata</taxon>
        <taxon>Euteleostomi</taxon>
        <taxon>Actinopterygii</taxon>
        <taxon>Neopterygii</taxon>
        <taxon>Holostei</taxon>
        <taxon>Semionotiformes</taxon>
        <taxon>Lepisosteidae</taxon>
        <taxon>Lepisosteus</taxon>
    </lineage>
</organism>
<dbReference type="GO" id="GO:0042802">
    <property type="term" value="F:identical protein binding"/>
    <property type="evidence" value="ECO:0007669"/>
    <property type="project" value="UniProtKB-ARBA"/>
</dbReference>
<dbReference type="CDD" id="cd17012">
    <property type="entry name" value="CID_RPRD1B"/>
    <property type="match status" value="1"/>
</dbReference>
<dbReference type="GO" id="GO:0099122">
    <property type="term" value="F:RNA polymerase II C-terminal domain binding"/>
    <property type="evidence" value="ECO:0007669"/>
    <property type="project" value="InterPro"/>
</dbReference>
<dbReference type="InterPro" id="IPR032337">
    <property type="entry name" value="RPRD1A/B_C"/>
</dbReference>
<dbReference type="Ensembl" id="ENSLOCT00000001299.1">
    <property type="protein sequence ID" value="ENSLOCP00000001294.1"/>
    <property type="gene ID" value="ENSLOCG00000001144.1"/>
</dbReference>
<proteinExistence type="inferred from homology"/>
<dbReference type="Pfam" id="PF16566">
    <property type="entry name" value="CREPT"/>
    <property type="match status" value="1"/>
</dbReference>
<name>W5LYT7_LEPOC</name>
<dbReference type="GO" id="GO:0005654">
    <property type="term" value="C:nucleoplasm"/>
    <property type="evidence" value="ECO:0007669"/>
    <property type="project" value="UniProtKB-ARBA"/>
</dbReference>
<accession>W5LYT7</accession>
<evidence type="ECO:0000259" key="6">
    <source>
        <dbReference type="PROSITE" id="PS51391"/>
    </source>
</evidence>
<evidence type="ECO:0000313" key="7">
    <source>
        <dbReference type="Ensembl" id="ENSLOCP00000001294.1"/>
    </source>
</evidence>
<sequence>MSSFSESALEKKLSELSNSQQSVQTLSLWIIHHRKHSPLIVRVWHREMKKAKSSRKLTFLYLANDVIQNSKRKGPEFTREFETVLVDACSHVAREADDGCKKHLERLLNIWQERSVYGADFIQQLKLAIEDSNSPKHKAQGCDPGVEERKATKRTYQKIQEEEEEEDDDYRGHYSPQDNDTAGPLLTEELIKALQDLENAASGDAAVRQKIASLPQEVQDVSLLEKITDKEAAEKLSKTVDEACLLLAEYNGRLAAELEDRRQLARMLTEYIHNQKDILTEREKKLEEYKQKLARVTQVRKELKSHIQSLPDLSLLPNVTGGLAPLPSAGDLFSTD</sequence>
<dbReference type="InParanoid" id="W5LYT7"/>
<dbReference type="PROSITE" id="PS51391">
    <property type="entry name" value="CID"/>
    <property type="match status" value="1"/>
</dbReference>
<dbReference type="GO" id="GO:0031124">
    <property type="term" value="P:mRNA 3'-end processing"/>
    <property type="evidence" value="ECO:0000318"/>
    <property type="project" value="GO_Central"/>
</dbReference>
<evidence type="ECO:0000256" key="3">
    <source>
        <dbReference type="ARBA" id="ARBA00034310"/>
    </source>
</evidence>
<reference evidence="8" key="1">
    <citation type="submission" date="2011-12" db="EMBL/GenBank/DDBJ databases">
        <title>The Draft Genome of Lepisosteus oculatus.</title>
        <authorList>
            <consortium name="The Broad Institute Genome Assembly &amp; Analysis Group"/>
            <consortium name="Computational R&amp;D Group"/>
            <consortium name="and Sequencing Platform"/>
            <person name="Di Palma F."/>
            <person name="Alfoldi J."/>
            <person name="Johnson J."/>
            <person name="Berlin A."/>
            <person name="Gnerre S."/>
            <person name="Jaffe D."/>
            <person name="MacCallum I."/>
            <person name="Young S."/>
            <person name="Walker B.J."/>
            <person name="Lander E.S."/>
            <person name="Lindblad-Toh K."/>
        </authorList>
    </citation>
    <scope>NUCLEOTIDE SEQUENCE [LARGE SCALE GENOMIC DNA]</scope>
</reference>
<feature type="coiled-coil region" evidence="4">
    <location>
        <begin position="272"/>
        <end position="306"/>
    </location>
</feature>
<dbReference type="AlphaFoldDB" id="W5LYT7"/>
<dbReference type="Gene3D" id="1.25.40.90">
    <property type="match status" value="1"/>
</dbReference>
<dbReference type="EMBL" id="AHAT01021253">
    <property type="status" value="NOT_ANNOTATED_CDS"/>
    <property type="molecule type" value="Genomic_DNA"/>
</dbReference>
<keyword evidence="2" id="KW-0539">Nucleus</keyword>
<dbReference type="STRING" id="7918.ENSLOCP00000001294"/>
<reference evidence="7" key="3">
    <citation type="submission" date="2025-09" db="UniProtKB">
        <authorList>
            <consortium name="Ensembl"/>
        </authorList>
    </citation>
    <scope>IDENTIFICATION</scope>
</reference>
<dbReference type="Pfam" id="PF04818">
    <property type="entry name" value="CID"/>
    <property type="match status" value="1"/>
</dbReference>
<dbReference type="Gene3D" id="6.10.250.2560">
    <property type="match status" value="1"/>
</dbReference>
<feature type="domain" description="CID" evidence="6">
    <location>
        <begin position="1"/>
        <end position="133"/>
    </location>
</feature>
<keyword evidence="4" id="KW-0175">Coiled coil</keyword>
<dbReference type="FunFam" id="1.25.40.90:FF:000007">
    <property type="entry name" value="Regulation of nuclear pre-mRNA domain-containing protein 1B"/>
    <property type="match status" value="1"/>
</dbReference>
<dbReference type="Proteomes" id="UP000018468">
    <property type="component" value="Linkage group LG18"/>
</dbReference>
<dbReference type="GO" id="GO:0000993">
    <property type="term" value="F:RNA polymerase II complex binding"/>
    <property type="evidence" value="ECO:0000318"/>
    <property type="project" value="GO_Central"/>
</dbReference>
<dbReference type="SMART" id="SM00582">
    <property type="entry name" value="RPR"/>
    <property type="match status" value="1"/>
</dbReference>
<comment type="similarity">
    <text evidence="3">Belongs to the UPF0400 (RTT103) family.</text>
</comment>
<dbReference type="InterPro" id="IPR008942">
    <property type="entry name" value="ENTH_VHS"/>
</dbReference>
<dbReference type="PANTHER" id="PTHR12460">
    <property type="entry name" value="CYCLIN-DEPENDENT KINASE INHIBITOR-RELATED PROTEIN"/>
    <property type="match status" value="1"/>
</dbReference>
<dbReference type="SUPFAM" id="SSF48464">
    <property type="entry name" value="ENTH/VHS domain"/>
    <property type="match status" value="1"/>
</dbReference>
<dbReference type="GO" id="GO:0001111">
    <property type="term" value="P:RNA polymerase II promoter clearance"/>
    <property type="evidence" value="ECO:0007669"/>
    <property type="project" value="UniProtKB-ARBA"/>
</dbReference>
<comment type="subcellular location">
    <subcellularLocation>
        <location evidence="1">Nucleus</location>
    </subcellularLocation>
</comment>
<evidence type="ECO:0000256" key="1">
    <source>
        <dbReference type="ARBA" id="ARBA00004123"/>
    </source>
</evidence>
<dbReference type="OMA" id="KTWQREL"/>
<dbReference type="HOGENOM" id="CLU_055523_1_0_1"/>
<evidence type="ECO:0000256" key="4">
    <source>
        <dbReference type="SAM" id="Coils"/>
    </source>
</evidence>
<dbReference type="InterPro" id="IPR047882">
    <property type="entry name" value="RPRD1B_CID"/>
</dbReference>
<evidence type="ECO:0000256" key="5">
    <source>
        <dbReference type="SAM" id="MobiDB-lite"/>
    </source>
</evidence>
<keyword evidence="8" id="KW-1185">Reference proteome</keyword>
<dbReference type="GO" id="GO:0097550">
    <property type="term" value="C:transcription preinitiation complex"/>
    <property type="evidence" value="ECO:0007669"/>
    <property type="project" value="UniProtKB-ARBA"/>
</dbReference>
<dbReference type="InterPro" id="IPR006569">
    <property type="entry name" value="CID_dom"/>
</dbReference>